<organism evidence="1 2">
    <name type="scientific">Diversispora epigaea</name>
    <dbReference type="NCBI Taxonomy" id="1348612"/>
    <lineage>
        <taxon>Eukaryota</taxon>
        <taxon>Fungi</taxon>
        <taxon>Fungi incertae sedis</taxon>
        <taxon>Mucoromycota</taxon>
        <taxon>Glomeromycotina</taxon>
        <taxon>Glomeromycetes</taxon>
        <taxon>Diversisporales</taxon>
        <taxon>Diversisporaceae</taxon>
        <taxon>Diversispora</taxon>
    </lineage>
</organism>
<accession>A0A397GSP4</accession>
<dbReference type="OrthoDB" id="2440855at2759"/>
<dbReference type="Proteomes" id="UP000266861">
    <property type="component" value="Unassembled WGS sequence"/>
</dbReference>
<keyword evidence="2" id="KW-1185">Reference proteome</keyword>
<protein>
    <submittedName>
        <fullName evidence="1">Uncharacterized protein</fullName>
    </submittedName>
</protein>
<evidence type="ECO:0000313" key="1">
    <source>
        <dbReference type="EMBL" id="RHZ52083.1"/>
    </source>
</evidence>
<dbReference type="AlphaFoldDB" id="A0A397GSP4"/>
<evidence type="ECO:0000313" key="2">
    <source>
        <dbReference type="Proteomes" id="UP000266861"/>
    </source>
</evidence>
<name>A0A397GSP4_9GLOM</name>
<proteinExistence type="predicted"/>
<dbReference type="EMBL" id="PQFF01000407">
    <property type="protein sequence ID" value="RHZ52083.1"/>
    <property type="molecule type" value="Genomic_DNA"/>
</dbReference>
<gene>
    <name evidence="1" type="ORF">Glove_465g46</name>
</gene>
<comment type="caution">
    <text evidence="1">The sequence shown here is derived from an EMBL/GenBank/DDBJ whole genome shotgun (WGS) entry which is preliminary data.</text>
</comment>
<sequence>MTRKNLMESIDSIIISDDENLDNDYTIVESKEDELEPNTDESINQWKLIIFQWVNKCIYENCVENKYDEISIGTHDIHPADD</sequence>
<reference evidence="1 2" key="1">
    <citation type="submission" date="2018-08" db="EMBL/GenBank/DDBJ databases">
        <title>Genome and evolution of the arbuscular mycorrhizal fungus Diversispora epigaea (formerly Glomus versiforme) and its bacterial endosymbionts.</title>
        <authorList>
            <person name="Sun X."/>
            <person name="Fei Z."/>
            <person name="Harrison M."/>
        </authorList>
    </citation>
    <scope>NUCLEOTIDE SEQUENCE [LARGE SCALE GENOMIC DNA]</scope>
    <source>
        <strain evidence="1 2">IT104</strain>
    </source>
</reference>